<gene>
    <name evidence="1" type="ORF">SAMN05660830_00831</name>
</gene>
<evidence type="ECO:0000313" key="2">
    <source>
        <dbReference type="Proteomes" id="UP000184001"/>
    </source>
</evidence>
<proteinExistence type="predicted"/>
<sequence length="271" mass="30248">MSHIYGIELSIQIGNYLIHRAPRCIITYDRHTVLSRAEIHIPNHVFGAAKNMLSSLSQFPEVSIAVGYRNQKPHKWKGTVDGWKQGQGKKRDQLVIYAAGVELPLAQKTICEMWVNEAAPAIAKRILEASGLTVGVVDVPQEIIPRMTLATVPVWQAIQQLSNTLQQGHGCNMKDHALWVGEAKLVHFAPCDHWQETTPVIATGAGLIRYTPAKTVYGHSEVETFLLPTMRAGMRFTLKDSRKGIAGTFRALRVTHSVEPNRIRSVFSWRA</sequence>
<accession>A0A8G2C813</accession>
<protein>
    <submittedName>
        <fullName evidence="1">Uncharacterized protein</fullName>
    </submittedName>
</protein>
<name>A0A8G2C813_9BACT</name>
<organism evidence="1 2">
    <name type="scientific">Halodesulfovibrio aestuarii</name>
    <dbReference type="NCBI Taxonomy" id="126333"/>
    <lineage>
        <taxon>Bacteria</taxon>
        <taxon>Pseudomonadati</taxon>
        <taxon>Thermodesulfobacteriota</taxon>
        <taxon>Desulfovibrionia</taxon>
        <taxon>Desulfovibrionales</taxon>
        <taxon>Desulfovibrionaceae</taxon>
        <taxon>Halodesulfovibrio</taxon>
    </lineage>
</organism>
<dbReference type="EMBL" id="FQZR01000002">
    <property type="protein sequence ID" value="SHI73898.1"/>
    <property type="molecule type" value="Genomic_DNA"/>
</dbReference>
<comment type="caution">
    <text evidence="1">The sequence shown here is derived from an EMBL/GenBank/DDBJ whole genome shotgun (WGS) entry which is preliminary data.</text>
</comment>
<dbReference type="RefSeq" id="WP_020001950.1">
    <property type="nucleotide sequence ID" value="NZ_FQZR01000002.1"/>
</dbReference>
<dbReference type="Proteomes" id="UP000184001">
    <property type="component" value="Unassembled WGS sequence"/>
</dbReference>
<dbReference type="AlphaFoldDB" id="A0A8G2C813"/>
<evidence type="ECO:0000313" key="1">
    <source>
        <dbReference type="EMBL" id="SHI73898.1"/>
    </source>
</evidence>
<reference evidence="1 2" key="1">
    <citation type="submission" date="2016-11" db="EMBL/GenBank/DDBJ databases">
        <authorList>
            <person name="Varghese N."/>
            <person name="Submissions S."/>
        </authorList>
    </citation>
    <scope>NUCLEOTIDE SEQUENCE [LARGE SCALE GENOMIC DNA]</scope>
    <source>
        <strain evidence="1 2">DSM 17919</strain>
    </source>
</reference>